<evidence type="ECO:0000259" key="2">
    <source>
        <dbReference type="Pfam" id="PF02120"/>
    </source>
</evidence>
<dbReference type="Gene3D" id="3.30.750.140">
    <property type="match status" value="1"/>
</dbReference>
<protein>
    <recommendedName>
        <fullName evidence="2">Flagellar hook-length control protein-like C-terminal domain-containing protein</fullName>
    </recommendedName>
</protein>
<feature type="region of interest" description="Disordered" evidence="1">
    <location>
        <begin position="285"/>
        <end position="340"/>
    </location>
</feature>
<comment type="caution">
    <text evidence="3">The sequence shown here is derived from an EMBL/GenBank/DDBJ whole genome shotgun (WGS) entry which is preliminary data.</text>
</comment>
<reference evidence="3" key="1">
    <citation type="journal article" date="2014" name="Int. J. Syst. Evol. Microbiol.">
        <title>Complete genome sequence of Corynebacterium casei LMG S-19264T (=DSM 44701T), isolated from a smear-ripened cheese.</title>
        <authorList>
            <consortium name="US DOE Joint Genome Institute (JGI-PGF)"/>
            <person name="Walter F."/>
            <person name="Albersmeier A."/>
            <person name="Kalinowski J."/>
            <person name="Ruckert C."/>
        </authorList>
    </citation>
    <scope>NUCLEOTIDE SEQUENCE</scope>
    <source>
        <strain evidence="3">VKM B-2222</strain>
    </source>
</reference>
<evidence type="ECO:0000256" key="1">
    <source>
        <dbReference type="SAM" id="MobiDB-lite"/>
    </source>
</evidence>
<feature type="region of interest" description="Disordered" evidence="1">
    <location>
        <begin position="91"/>
        <end position="128"/>
    </location>
</feature>
<dbReference type="CDD" id="cd17470">
    <property type="entry name" value="T3SS_Flik_C"/>
    <property type="match status" value="1"/>
</dbReference>
<proteinExistence type="predicted"/>
<evidence type="ECO:0000313" key="4">
    <source>
        <dbReference type="Proteomes" id="UP001143349"/>
    </source>
</evidence>
<feature type="region of interest" description="Disordered" evidence="1">
    <location>
        <begin position="151"/>
        <end position="174"/>
    </location>
</feature>
<organism evidence="3 4">
    <name type="scientific">Paracoccus kondratievae</name>
    <dbReference type="NCBI Taxonomy" id="135740"/>
    <lineage>
        <taxon>Bacteria</taxon>
        <taxon>Pseudomonadati</taxon>
        <taxon>Pseudomonadota</taxon>
        <taxon>Alphaproteobacteria</taxon>
        <taxon>Rhodobacterales</taxon>
        <taxon>Paracoccaceae</taxon>
        <taxon>Paracoccus</taxon>
    </lineage>
</organism>
<feature type="region of interest" description="Disordered" evidence="1">
    <location>
        <begin position="48"/>
        <end position="67"/>
    </location>
</feature>
<dbReference type="InterPro" id="IPR021136">
    <property type="entry name" value="Flagellar_hook_control-like_C"/>
</dbReference>
<dbReference type="EMBL" id="BSFH01000026">
    <property type="protein sequence ID" value="GLK64187.1"/>
    <property type="molecule type" value="Genomic_DNA"/>
</dbReference>
<feature type="compositionally biased region" description="Polar residues" evidence="1">
    <location>
        <begin position="95"/>
        <end position="119"/>
    </location>
</feature>
<feature type="compositionally biased region" description="Low complexity" evidence="1">
    <location>
        <begin position="288"/>
        <end position="301"/>
    </location>
</feature>
<dbReference type="Proteomes" id="UP001143349">
    <property type="component" value="Unassembled WGS sequence"/>
</dbReference>
<feature type="compositionally biased region" description="Acidic residues" evidence="1">
    <location>
        <begin position="48"/>
        <end position="57"/>
    </location>
</feature>
<feature type="compositionally biased region" description="Polar residues" evidence="1">
    <location>
        <begin position="155"/>
        <end position="166"/>
    </location>
</feature>
<dbReference type="InterPro" id="IPR038610">
    <property type="entry name" value="FliK-like_C_sf"/>
</dbReference>
<gene>
    <name evidence="3" type="ORF">GCM10017635_16580</name>
</gene>
<keyword evidence="4" id="KW-1185">Reference proteome</keyword>
<name>A0AAD3RTT8_9RHOB</name>
<reference evidence="3" key="2">
    <citation type="submission" date="2023-01" db="EMBL/GenBank/DDBJ databases">
        <authorList>
            <person name="Sun Q."/>
            <person name="Evtushenko L."/>
        </authorList>
    </citation>
    <scope>NUCLEOTIDE SEQUENCE</scope>
    <source>
        <strain evidence="3">VKM B-2222</strain>
    </source>
</reference>
<dbReference type="AlphaFoldDB" id="A0AAD3RTT8"/>
<dbReference type="Pfam" id="PF02120">
    <property type="entry name" value="Flg_hook"/>
    <property type="match status" value="1"/>
</dbReference>
<evidence type="ECO:0000313" key="3">
    <source>
        <dbReference type="EMBL" id="GLK64187.1"/>
    </source>
</evidence>
<accession>A0AAD3RTT8</accession>
<sequence>MTSDTGNQEQGSPAETGSIGIDSLLTDEHFYQIQVHNEISCLRECEAEGSDSGESYDSDTQAEAATSAHTESFAKLVDYDEIFASRIGEEVNGPVKQNQSAHPDRMNSTNLTATLSRGTGESDLLSDASERYTNDRAETARLTYVDYPEDHDRASSVTSISGSGEENQNHPRPFNEMNLNYNTSNQEYIIISGSPDRKIPLTYRSPYLHANHIAQALAYSASNPAEGVIEIILTPEDLGPMKIILTPGEKMHVSVFAEQHETYQLLKRNSGILEEELRQSGLEKADVSFSNNGKNSQSGGSVPESTRNTEDEPEASTGKAPPVLSRTGRNVANREIDIRI</sequence>
<feature type="domain" description="Flagellar hook-length control protein-like C-terminal" evidence="2">
    <location>
        <begin position="222"/>
        <end position="297"/>
    </location>
</feature>